<dbReference type="STRING" id="1550241.MA03_03505"/>
<dbReference type="SUPFAM" id="SSF55811">
    <property type="entry name" value="Nudix"/>
    <property type="match status" value="1"/>
</dbReference>
<dbReference type="GO" id="GO:0019693">
    <property type="term" value="P:ribose phosphate metabolic process"/>
    <property type="evidence" value="ECO:0007669"/>
    <property type="project" value="TreeGrafter"/>
</dbReference>
<dbReference type="InterPro" id="IPR020084">
    <property type="entry name" value="NUDIX_hydrolase_CS"/>
</dbReference>
<dbReference type="GeneID" id="25401266"/>
<feature type="domain" description="Nudix hydrolase" evidence="3">
    <location>
        <begin position="39"/>
        <end position="175"/>
    </location>
</feature>
<dbReference type="Proteomes" id="UP000067434">
    <property type="component" value="Chromosome"/>
</dbReference>
<keyword evidence="5" id="KW-1185">Reference proteome</keyword>
<evidence type="ECO:0000313" key="4">
    <source>
        <dbReference type="EMBL" id="AKG38534.1"/>
    </source>
</evidence>
<comment type="cofactor">
    <cofactor evidence="1">
        <name>Mg(2+)</name>
        <dbReference type="ChEBI" id="CHEBI:18420"/>
    </cofactor>
</comment>
<gene>
    <name evidence="4" type="ORF">MA03_03505</name>
</gene>
<dbReference type="RefSeq" id="WP_052883950.1">
    <property type="nucleotide sequence ID" value="NZ_CP009961.1"/>
</dbReference>
<dbReference type="KEGG" id="thf:MA03_03505"/>
<dbReference type="EMBL" id="CP009961">
    <property type="protein sequence ID" value="AKG38534.1"/>
    <property type="molecule type" value="Genomic_DNA"/>
</dbReference>
<dbReference type="PROSITE" id="PS00893">
    <property type="entry name" value="NUDIX_BOX"/>
    <property type="match status" value="1"/>
</dbReference>
<evidence type="ECO:0000256" key="1">
    <source>
        <dbReference type="ARBA" id="ARBA00001946"/>
    </source>
</evidence>
<dbReference type="InterPro" id="IPR015797">
    <property type="entry name" value="NUDIX_hydrolase-like_dom_sf"/>
</dbReference>
<dbReference type="PATRIC" id="fig|1550241.5.peg.741"/>
<dbReference type="Pfam" id="PF00293">
    <property type="entry name" value="NUDIX"/>
    <property type="match status" value="1"/>
</dbReference>
<dbReference type="PROSITE" id="PS51462">
    <property type="entry name" value="NUDIX"/>
    <property type="match status" value="1"/>
</dbReference>
<proteinExistence type="predicted"/>
<reference evidence="4 5" key="1">
    <citation type="journal article" date="2015" name="Stand. Genomic Sci.">
        <title>Complete genome sequence of and proposal of Thermofilum uzonense sp. nov. a novel hyperthermophilic crenarchaeon and emended description of the genus Thermofilum.</title>
        <authorList>
            <person name="Toshchakov S.V."/>
            <person name="Korzhenkov A.A."/>
            <person name="Samarov N.I."/>
            <person name="Mazunin I.O."/>
            <person name="Mozhey O.I."/>
            <person name="Shmyr I.S."/>
            <person name="Derbikova K.S."/>
            <person name="Taranov E.A."/>
            <person name="Dominova I.N."/>
            <person name="Bonch-Osmolovskaya E.A."/>
            <person name="Patrushev M.V."/>
            <person name="Podosokorskaya O.A."/>
            <person name="Kublanov I.V."/>
        </authorList>
    </citation>
    <scope>NUCLEOTIDE SEQUENCE [LARGE SCALE GENOMIC DNA]</scope>
    <source>
        <strain evidence="4 5">1807-2</strain>
    </source>
</reference>
<evidence type="ECO:0000313" key="5">
    <source>
        <dbReference type="Proteomes" id="UP000067434"/>
    </source>
</evidence>
<sequence length="180" mass="20517">MASEPISIRDELLCQGSRVKLYRRLVEYEGKLISRDVVAFGEAAVIVPVKSENRLVFVKQWRAPLRRWIIELPAGRVEQGEEPLIAAKRELEEETGFIAEKWELLGSFSVAPGYSDEVLTFFLAENLRYVGEHPEIGELVETVEMTPEEYISQASKGFGDLKTMTGVFLYLNMKKGYLRL</sequence>
<dbReference type="InterPro" id="IPR000086">
    <property type="entry name" value="NUDIX_hydrolase_dom"/>
</dbReference>
<evidence type="ECO:0000259" key="3">
    <source>
        <dbReference type="PROSITE" id="PS51462"/>
    </source>
</evidence>
<evidence type="ECO:0000256" key="2">
    <source>
        <dbReference type="ARBA" id="ARBA00022801"/>
    </source>
</evidence>
<dbReference type="HOGENOM" id="CLU_062658_5_1_2"/>
<dbReference type="OrthoDB" id="104705at2157"/>
<dbReference type="Gene3D" id="3.90.79.10">
    <property type="entry name" value="Nucleoside Triphosphate Pyrophosphohydrolase"/>
    <property type="match status" value="1"/>
</dbReference>
<dbReference type="CDD" id="cd03424">
    <property type="entry name" value="NUDIX_ADPRase_Nudt5_UGPPase_Nudt14"/>
    <property type="match status" value="1"/>
</dbReference>
<name>A0A0F7FHZ8_9CREN</name>
<protein>
    <recommendedName>
        <fullName evidence="3">Nudix hydrolase domain-containing protein</fullName>
    </recommendedName>
</protein>
<keyword evidence="2" id="KW-0378">Hydrolase</keyword>
<dbReference type="AlphaFoldDB" id="A0A0F7FHZ8"/>
<dbReference type="GO" id="GO:0006753">
    <property type="term" value="P:nucleoside phosphate metabolic process"/>
    <property type="evidence" value="ECO:0007669"/>
    <property type="project" value="TreeGrafter"/>
</dbReference>
<dbReference type="GO" id="GO:0016787">
    <property type="term" value="F:hydrolase activity"/>
    <property type="evidence" value="ECO:0007669"/>
    <property type="project" value="UniProtKB-KW"/>
</dbReference>
<dbReference type="PANTHER" id="PTHR11839">
    <property type="entry name" value="UDP/ADP-SUGAR PYROPHOSPHATASE"/>
    <property type="match status" value="1"/>
</dbReference>
<dbReference type="PANTHER" id="PTHR11839:SF18">
    <property type="entry name" value="NUDIX HYDROLASE DOMAIN-CONTAINING PROTEIN"/>
    <property type="match status" value="1"/>
</dbReference>
<accession>A0A0F7FHZ8</accession>
<organism evidence="4 5">
    <name type="scientific">Infirmifilum uzonense</name>
    <dbReference type="NCBI Taxonomy" id="1550241"/>
    <lineage>
        <taxon>Archaea</taxon>
        <taxon>Thermoproteota</taxon>
        <taxon>Thermoprotei</taxon>
        <taxon>Thermofilales</taxon>
        <taxon>Thermofilaceae</taxon>
        <taxon>Infirmifilum</taxon>
    </lineage>
</organism>